<comment type="caution">
    <text evidence="1">The sequence shown here is derived from an EMBL/GenBank/DDBJ whole genome shotgun (WGS) entry which is preliminary data.</text>
</comment>
<sequence length="107" mass="12472">QYFTPSIASWEIELVKQPITSIFILPASGRLVFGSDLFQRSRTEEKEYPVEETMATGDPCTEVKDRSASPDRTLKLWTCSWQKEVMDLRQWSDILKFRRAILLIVFV</sequence>
<evidence type="ECO:0000313" key="1">
    <source>
        <dbReference type="EMBL" id="CAJ0593768.1"/>
    </source>
</evidence>
<dbReference type="Proteomes" id="UP001176961">
    <property type="component" value="Unassembled WGS sequence"/>
</dbReference>
<reference evidence="1" key="1">
    <citation type="submission" date="2023-07" db="EMBL/GenBank/DDBJ databases">
        <authorList>
            <consortium name="CYATHOMIX"/>
        </authorList>
    </citation>
    <scope>NUCLEOTIDE SEQUENCE</scope>
    <source>
        <strain evidence="1">N/A</strain>
    </source>
</reference>
<keyword evidence="2" id="KW-1185">Reference proteome</keyword>
<protein>
    <submittedName>
        <fullName evidence="1">Uncharacterized protein</fullName>
    </submittedName>
</protein>
<name>A0AA36GK20_CYLNA</name>
<proteinExistence type="predicted"/>
<dbReference type="AlphaFoldDB" id="A0AA36GK20"/>
<evidence type="ECO:0000313" key="2">
    <source>
        <dbReference type="Proteomes" id="UP001176961"/>
    </source>
</evidence>
<accession>A0AA36GK20</accession>
<dbReference type="EMBL" id="CATQJL010000112">
    <property type="protein sequence ID" value="CAJ0593768.1"/>
    <property type="molecule type" value="Genomic_DNA"/>
</dbReference>
<gene>
    <name evidence="1" type="ORF">CYNAS_LOCUS5751</name>
</gene>
<feature type="non-terminal residue" evidence="1">
    <location>
        <position position="107"/>
    </location>
</feature>
<organism evidence="1 2">
    <name type="scientific">Cylicocyclus nassatus</name>
    <name type="common">Nematode worm</name>
    <dbReference type="NCBI Taxonomy" id="53992"/>
    <lineage>
        <taxon>Eukaryota</taxon>
        <taxon>Metazoa</taxon>
        <taxon>Ecdysozoa</taxon>
        <taxon>Nematoda</taxon>
        <taxon>Chromadorea</taxon>
        <taxon>Rhabditida</taxon>
        <taxon>Rhabditina</taxon>
        <taxon>Rhabditomorpha</taxon>
        <taxon>Strongyloidea</taxon>
        <taxon>Strongylidae</taxon>
        <taxon>Cylicocyclus</taxon>
    </lineage>
</organism>